<accession>A0A8X7BXH5</accession>
<comment type="caution">
    <text evidence="1">The sequence shown here is derived from an EMBL/GenBank/DDBJ whole genome shotgun (WGS) entry which is preliminary data.</text>
</comment>
<evidence type="ECO:0000313" key="1">
    <source>
        <dbReference type="EMBL" id="GFY46683.1"/>
    </source>
</evidence>
<dbReference type="OrthoDB" id="10436092at2759"/>
<dbReference type="EMBL" id="BMAV01005535">
    <property type="protein sequence ID" value="GFY46683.1"/>
    <property type="molecule type" value="Genomic_DNA"/>
</dbReference>
<evidence type="ECO:0000313" key="2">
    <source>
        <dbReference type="Proteomes" id="UP000886998"/>
    </source>
</evidence>
<gene>
    <name evidence="1" type="ORF">TNIN_248941</name>
</gene>
<proteinExistence type="predicted"/>
<dbReference type="AlphaFoldDB" id="A0A8X7BXH5"/>
<protein>
    <submittedName>
        <fullName evidence="1">Uncharacterized protein</fullName>
    </submittedName>
</protein>
<reference evidence="1" key="1">
    <citation type="submission" date="2020-08" db="EMBL/GenBank/DDBJ databases">
        <title>Multicomponent nature underlies the extraordinary mechanical properties of spider dragline silk.</title>
        <authorList>
            <person name="Kono N."/>
            <person name="Nakamura H."/>
            <person name="Mori M."/>
            <person name="Yoshida Y."/>
            <person name="Ohtoshi R."/>
            <person name="Malay A.D."/>
            <person name="Moran D.A.P."/>
            <person name="Tomita M."/>
            <person name="Numata K."/>
            <person name="Arakawa K."/>
        </authorList>
    </citation>
    <scope>NUCLEOTIDE SEQUENCE</scope>
</reference>
<name>A0A8X7BXH5_9ARAC</name>
<keyword evidence="2" id="KW-1185">Reference proteome</keyword>
<dbReference type="Proteomes" id="UP000886998">
    <property type="component" value="Unassembled WGS sequence"/>
</dbReference>
<sequence length="99" mass="11016">MNELAALTCTPETHSERSIAAFLALCPKVTSETEEGSSIAPDLNPLRSVTPEELCPHSGGVVDTVIDSHHSHYPRCIPRLMQRHYRQVFVDSAARRLYT</sequence>
<organism evidence="1 2">
    <name type="scientific">Trichonephila inaurata madagascariensis</name>
    <dbReference type="NCBI Taxonomy" id="2747483"/>
    <lineage>
        <taxon>Eukaryota</taxon>
        <taxon>Metazoa</taxon>
        <taxon>Ecdysozoa</taxon>
        <taxon>Arthropoda</taxon>
        <taxon>Chelicerata</taxon>
        <taxon>Arachnida</taxon>
        <taxon>Araneae</taxon>
        <taxon>Araneomorphae</taxon>
        <taxon>Entelegynae</taxon>
        <taxon>Araneoidea</taxon>
        <taxon>Nephilidae</taxon>
        <taxon>Trichonephila</taxon>
        <taxon>Trichonephila inaurata</taxon>
    </lineage>
</organism>